<accession>A0AC61R863</accession>
<dbReference type="EMBL" id="SRYG01000006">
    <property type="protein sequence ID" value="TGY66427.1"/>
    <property type="molecule type" value="Genomic_DNA"/>
</dbReference>
<dbReference type="Proteomes" id="UP000308836">
    <property type="component" value="Unassembled WGS sequence"/>
</dbReference>
<name>A0AC61R863_9FIRM</name>
<comment type="caution">
    <text evidence="1">The sequence shown here is derived from an EMBL/GenBank/DDBJ whole genome shotgun (WGS) entry which is preliminary data.</text>
</comment>
<reference evidence="1" key="1">
    <citation type="submission" date="2019-04" db="EMBL/GenBank/DDBJ databases">
        <title>Microbes associate with the intestines of laboratory mice.</title>
        <authorList>
            <person name="Navarre W."/>
            <person name="Wong E."/>
            <person name="Huang K."/>
            <person name="Tropini C."/>
            <person name="Ng K."/>
            <person name="Yu B."/>
        </authorList>
    </citation>
    <scope>NUCLEOTIDE SEQUENCE</scope>
    <source>
        <strain evidence="1">NM09_H32</strain>
    </source>
</reference>
<evidence type="ECO:0000313" key="2">
    <source>
        <dbReference type="Proteomes" id="UP000308836"/>
    </source>
</evidence>
<organism evidence="1 2">
    <name type="scientific">Dubosiella muris</name>
    <dbReference type="NCBI Taxonomy" id="3038133"/>
    <lineage>
        <taxon>Bacteria</taxon>
        <taxon>Bacillati</taxon>
        <taxon>Bacillota</taxon>
        <taxon>Erysipelotrichia</taxon>
        <taxon>Erysipelotrichales</taxon>
        <taxon>Erysipelotrichaceae</taxon>
        <taxon>Dubosiella</taxon>
    </lineage>
</organism>
<keyword evidence="1" id="KW-0808">Transferase</keyword>
<gene>
    <name evidence="1" type="ORF">E5336_03800</name>
</gene>
<sequence>MRKGSVWVEERKAGTIEETDRGYRFSYEKDYLAMKDAKDVSLTLPLHDEPYESSVLFPFFDGLIPEGWLYDVTVRNWKLDRKDRFGVLLVACKDAIGNVSIWGENER</sequence>
<evidence type="ECO:0000313" key="1">
    <source>
        <dbReference type="EMBL" id="TGY66427.1"/>
    </source>
</evidence>
<keyword evidence="2" id="KW-1185">Reference proteome</keyword>
<proteinExistence type="predicted"/>
<keyword evidence="1" id="KW-0418">Kinase</keyword>
<protein>
    <submittedName>
        <fullName evidence="1">Phosphatidylinositol kinase</fullName>
    </submittedName>
</protein>